<dbReference type="Proteomes" id="UP000886476">
    <property type="component" value="Unassembled WGS sequence"/>
</dbReference>
<comment type="caution">
    <text evidence="2">The sequence shown here is derived from an EMBL/GenBank/DDBJ whole genome shotgun (WGS) entry which is preliminary data.</text>
</comment>
<dbReference type="GO" id="GO:0032259">
    <property type="term" value="P:methylation"/>
    <property type="evidence" value="ECO:0007669"/>
    <property type="project" value="UniProtKB-KW"/>
</dbReference>
<dbReference type="PANTHER" id="PTHR34203:SF15">
    <property type="entry name" value="SLL1173 PROTEIN"/>
    <property type="match status" value="1"/>
</dbReference>
<dbReference type="RefSeq" id="WP_172113056.1">
    <property type="nucleotide sequence ID" value="NZ_JABFDN010000008.1"/>
</dbReference>
<keyword evidence="3" id="KW-1185">Reference proteome</keyword>
<evidence type="ECO:0000259" key="1">
    <source>
        <dbReference type="Pfam" id="PF05050"/>
    </source>
</evidence>
<evidence type="ECO:0000313" key="3">
    <source>
        <dbReference type="Proteomes" id="UP000886476"/>
    </source>
</evidence>
<dbReference type="NCBIfam" id="TIGR01444">
    <property type="entry name" value="fkbM_fam"/>
    <property type="match status" value="1"/>
</dbReference>
<dbReference type="InterPro" id="IPR006342">
    <property type="entry name" value="FkbM_mtfrase"/>
</dbReference>
<proteinExistence type="predicted"/>
<sequence>MTPDNDPSPAPFGAFAPNAAQALVIRLAHGSGLKRGAFRPMLTRFVNLLRAGPLDVDYQGANFRFHHQVSATERGALFNPDYNREELDFLRSHLPEGGVAVDVGANVGTFALPLARHVGPRGRVIAIEPHPVTHARLSFNRDASALAQVTLVAAAAGDSDGEVMIETDGDNLGASHVVTGTAGGEAFRVPSLRLQAILERAGATKLDALKIDVEGFEDRVLTCFFRDAPSVLWPRAIVIEHLSRDEWQNDCLADMISRGYREVGRTRSNTLLLRD</sequence>
<keyword evidence="2" id="KW-0489">Methyltransferase</keyword>
<feature type="domain" description="Methyltransferase FkbM" evidence="1">
    <location>
        <begin position="102"/>
        <end position="242"/>
    </location>
</feature>
<keyword evidence="2" id="KW-0808">Transferase</keyword>
<evidence type="ECO:0000313" key="2">
    <source>
        <dbReference type="EMBL" id="NPU67993.1"/>
    </source>
</evidence>
<protein>
    <submittedName>
        <fullName evidence="2">FkbM family methyltransferase</fullName>
    </submittedName>
</protein>
<gene>
    <name evidence="2" type="ORF">HL667_23530</name>
</gene>
<dbReference type="InterPro" id="IPR029063">
    <property type="entry name" value="SAM-dependent_MTases_sf"/>
</dbReference>
<dbReference type="EMBL" id="JABFDN010000008">
    <property type="protein sequence ID" value="NPU67993.1"/>
    <property type="molecule type" value="Genomic_DNA"/>
</dbReference>
<name>A0ABX2CJB7_9BRAD</name>
<dbReference type="PANTHER" id="PTHR34203">
    <property type="entry name" value="METHYLTRANSFERASE, FKBM FAMILY PROTEIN"/>
    <property type="match status" value="1"/>
</dbReference>
<dbReference type="SUPFAM" id="SSF53335">
    <property type="entry name" value="S-adenosyl-L-methionine-dependent methyltransferases"/>
    <property type="match status" value="1"/>
</dbReference>
<dbReference type="InterPro" id="IPR052514">
    <property type="entry name" value="SAM-dependent_MTase"/>
</dbReference>
<dbReference type="Pfam" id="PF05050">
    <property type="entry name" value="Methyltransf_21"/>
    <property type="match status" value="1"/>
</dbReference>
<accession>A0ABX2CJB7</accession>
<reference evidence="2" key="1">
    <citation type="submission" date="2020-05" db="EMBL/GenBank/DDBJ databases">
        <title>Nod-independent and nitrogen-fixing Bradyrhizobium aeschynomene sp. nov. isolated from nodules of Aeschynomene indica.</title>
        <authorList>
            <person name="Zhang Z."/>
        </authorList>
    </citation>
    <scope>NUCLEOTIDE SEQUENCE</scope>
    <source>
        <strain evidence="2">83012</strain>
    </source>
</reference>
<dbReference type="GO" id="GO:0008168">
    <property type="term" value="F:methyltransferase activity"/>
    <property type="evidence" value="ECO:0007669"/>
    <property type="project" value="UniProtKB-KW"/>
</dbReference>
<dbReference type="Gene3D" id="3.40.50.150">
    <property type="entry name" value="Vaccinia Virus protein VP39"/>
    <property type="match status" value="1"/>
</dbReference>
<organism evidence="2 3">
    <name type="scientific">Bradyrhizobium aeschynomenes</name>
    <dbReference type="NCBI Taxonomy" id="2734909"/>
    <lineage>
        <taxon>Bacteria</taxon>
        <taxon>Pseudomonadati</taxon>
        <taxon>Pseudomonadota</taxon>
        <taxon>Alphaproteobacteria</taxon>
        <taxon>Hyphomicrobiales</taxon>
        <taxon>Nitrobacteraceae</taxon>
        <taxon>Bradyrhizobium</taxon>
    </lineage>
</organism>